<proteinExistence type="predicted"/>
<gene>
    <name evidence="3" type="ORF">HNR45_000347</name>
</gene>
<dbReference type="EMBL" id="JACHHI010000001">
    <property type="protein sequence ID" value="MBB6477325.1"/>
    <property type="molecule type" value="Genomic_DNA"/>
</dbReference>
<dbReference type="RefSeq" id="WP_159821767.1">
    <property type="nucleotide sequence ID" value="NZ_CABWNB010000001.1"/>
</dbReference>
<keyword evidence="2" id="KW-0732">Signal</keyword>
<protein>
    <submittedName>
        <fullName evidence="3">Uncharacterized protein</fullName>
    </submittedName>
</protein>
<reference evidence="3 4" key="1">
    <citation type="submission" date="2020-08" db="EMBL/GenBank/DDBJ databases">
        <title>Genomic Encyclopedia of Type Strains, Phase IV (KMG-IV): sequencing the most valuable type-strain genomes for metagenomic binning, comparative biology and taxonomic classification.</title>
        <authorList>
            <person name="Goeker M."/>
        </authorList>
    </citation>
    <scope>NUCLEOTIDE SEQUENCE [LARGE SCALE GENOMIC DNA]</scope>
    <source>
        <strain evidence="3 4">DSM 21255</strain>
    </source>
</reference>
<accession>A0A841R083</accession>
<dbReference type="Proteomes" id="UP000591941">
    <property type="component" value="Unassembled WGS sequence"/>
</dbReference>
<organism evidence="3 4">
    <name type="scientific">Negativicoccus succinicivorans</name>
    <dbReference type="NCBI Taxonomy" id="620903"/>
    <lineage>
        <taxon>Bacteria</taxon>
        <taxon>Bacillati</taxon>
        <taxon>Bacillota</taxon>
        <taxon>Negativicutes</taxon>
        <taxon>Veillonellales</taxon>
        <taxon>Veillonellaceae</taxon>
        <taxon>Negativicoccus</taxon>
    </lineage>
</organism>
<dbReference type="GeneID" id="93485637"/>
<dbReference type="AlphaFoldDB" id="A0A841R083"/>
<evidence type="ECO:0000313" key="4">
    <source>
        <dbReference type="Proteomes" id="UP000591941"/>
    </source>
</evidence>
<evidence type="ECO:0000256" key="1">
    <source>
        <dbReference type="SAM" id="MobiDB-lite"/>
    </source>
</evidence>
<evidence type="ECO:0000313" key="3">
    <source>
        <dbReference type="EMBL" id="MBB6477325.1"/>
    </source>
</evidence>
<sequence length="386" mass="42897">MKKYSLQKFLIAACAISLPCFAAAQADMTTKTVTPPGVNSEAGAARQETGPDGNQKMLVWSVAKIQNESLTAQDFSIGGLRLGDDPERLTGVLGAPLTIMRGNRIDRYHFKEAEATVQQSLPYGQKTAATIGVEPIRTLTGLSALTVTKTKLMTPRGIGIGNSRENVIRVYGTPSRVEYESSTKTSYYRYRLYENEINYELTFAIHELQVKSMQLAYVAVPKEKHDLSFIVNTPASLLGFVPGTMYQEPSWSEWETHLTQGETEIWMHGDFGVTVESKTQRIKRVFLRNTNVATDKGIAIGDSLSTVIHIYGEPNAIVYAGDQQQTALLYYPQNLAKRIYLVFVLDTQKDQLTDIILTQGRISEAATPEERYGFTRTSQDKSDAQV</sequence>
<keyword evidence="4" id="KW-1185">Reference proteome</keyword>
<feature type="region of interest" description="Disordered" evidence="1">
    <location>
        <begin position="32"/>
        <end position="53"/>
    </location>
</feature>
<dbReference type="OrthoDB" id="1627708at2"/>
<feature type="chain" id="PRO_5039657960" evidence="2">
    <location>
        <begin position="23"/>
        <end position="386"/>
    </location>
</feature>
<name>A0A841R083_9FIRM</name>
<feature type="signal peptide" evidence="2">
    <location>
        <begin position="1"/>
        <end position="22"/>
    </location>
</feature>
<evidence type="ECO:0000256" key="2">
    <source>
        <dbReference type="SAM" id="SignalP"/>
    </source>
</evidence>
<comment type="caution">
    <text evidence="3">The sequence shown here is derived from an EMBL/GenBank/DDBJ whole genome shotgun (WGS) entry which is preliminary data.</text>
</comment>